<evidence type="ECO:0000313" key="3">
    <source>
        <dbReference type="Proteomes" id="UP000694424"/>
    </source>
</evidence>
<dbReference type="PANTHER" id="PTHR35444">
    <property type="entry name" value="RIKEN CDNA 1700001C19 GENE"/>
    <property type="match status" value="1"/>
</dbReference>
<reference evidence="2" key="1">
    <citation type="submission" date="2025-08" db="UniProtKB">
        <authorList>
            <consortium name="Ensembl"/>
        </authorList>
    </citation>
    <scope>IDENTIFICATION</scope>
</reference>
<sequence>MRPSLDTVGSSAPRSPSKACASPKHPGDAAVRAAERLRPRCAVHFHQAHQPLASLLVPVVAHPRGCALAPLRFLFYQPSCPNSYCPFYTAQKPTCGYRYRRDTDHTRKVMDVPSADLVKWRPVPGTKPPLMAINPEQ</sequence>
<organism evidence="2 3">
    <name type="scientific">Apteryx owenii</name>
    <name type="common">Little spotted kiwi</name>
    <dbReference type="NCBI Taxonomy" id="8824"/>
    <lineage>
        <taxon>Eukaryota</taxon>
        <taxon>Metazoa</taxon>
        <taxon>Chordata</taxon>
        <taxon>Craniata</taxon>
        <taxon>Vertebrata</taxon>
        <taxon>Euteleostomi</taxon>
        <taxon>Archelosauria</taxon>
        <taxon>Archosauria</taxon>
        <taxon>Dinosauria</taxon>
        <taxon>Saurischia</taxon>
        <taxon>Theropoda</taxon>
        <taxon>Coelurosauria</taxon>
        <taxon>Aves</taxon>
        <taxon>Palaeognathae</taxon>
        <taxon>Apterygiformes</taxon>
        <taxon>Apterygidae</taxon>
        <taxon>Apteryx</taxon>
    </lineage>
</organism>
<proteinExistence type="predicted"/>
<dbReference type="InterPro" id="IPR054446">
    <property type="entry name" value="CIMIP3-like"/>
</dbReference>
<evidence type="ECO:0000256" key="1">
    <source>
        <dbReference type="SAM" id="MobiDB-lite"/>
    </source>
</evidence>
<dbReference type="PANTHER" id="PTHR35444:SF1">
    <property type="entry name" value="RIKEN CDNA 1700001C19 GENE"/>
    <property type="match status" value="1"/>
</dbReference>
<dbReference type="AlphaFoldDB" id="A0A8B9PK36"/>
<accession>A0A8B9PK36</accession>
<keyword evidence="3" id="KW-1185">Reference proteome</keyword>
<dbReference type="Pfam" id="PF22581">
    <property type="entry name" value="CIMIP3"/>
    <property type="match status" value="1"/>
</dbReference>
<dbReference type="Proteomes" id="UP000694424">
    <property type="component" value="Unplaced"/>
</dbReference>
<reference evidence="2" key="2">
    <citation type="submission" date="2025-09" db="UniProtKB">
        <authorList>
            <consortium name="Ensembl"/>
        </authorList>
    </citation>
    <scope>IDENTIFICATION</scope>
</reference>
<protein>
    <submittedName>
        <fullName evidence="2">Uncharacterized protein</fullName>
    </submittedName>
</protein>
<name>A0A8B9PK36_APTOW</name>
<feature type="region of interest" description="Disordered" evidence="1">
    <location>
        <begin position="1"/>
        <end position="26"/>
    </location>
</feature>
<dbReference type="Ensembl" id="ENSAOWT00000015605.1">
    <property type="protein sequence ID" value="ENSAOWP00000013744.1"/>
    <property type="gene ID" value="ENSAOWG00000009385.1"/>
</dbReference>
<evidence type="ECO:0000313" key="2">
    <source>
        <dbReference type="Ensembl" id="ENSAOWP00000013744.1"/>
    </source>
</evidence>